<comment type="caution">
    <text evidence="4">The sequence shown here is derived from an EMBL/GenBank/DDBJ whole genome shotgun (WGS) entry which is preliminary data.</text>
</comment>
<dbReference type="Proteomes" id="UP001168613">
    <property type="component" value="Unassembled WGS sequence"/>
</dbReference>
<proteinExistence type="predicted"/>
<protein>
    <submittedName>
        <fullName evidence="4">Type 1 fimbrial protein</fullName>
    </submittedName>
</protein>
<dbReference type="EMBL" id="JAJHNU010000001">
    <property type="protein sequence ID" value="MDN4120041.1"/>
    <property type="molecule type" value="Genomic_DNA"/>
</dbReference>
<reference evidence="4" key="1">
    <citation type="submission" date="2021-11" db="EMBL/GenBank/DDBJ databases">
        <title>Draft genome sequence of Alcaligenes endophyticus type strain CCUG 75668T.</title>
        <authorList>
            <person name="Salva-Serra F."/>
            <person name="Duran R.E."/>
            <person name="Seeger M."/>
            <person name="Moore E.R.B."/>
            <person name="Jaen-Luchoro D."/>
        </authorList>
    </citation>
    <scope>NUCLEOTIDE SEQUENCE</scope>
    <source>
        <strain evidence="4">CCUG 75668</strain>
    </source>
</reference>
<dbReference type="InterPro" id="IPR036937">
    <property type="entry name" value="Adhesion_dom_fimbrial_sf"/>
</dbReference>
<dbReference type="PANTHER" id="PTHR33420">
    <property type="entry name" value="FIMBRIAL SUBUNIT ELFA-RELATED"/>
    <property type="match status" value="1"/>
</dbReference>
<dbReference type="PANTHER" id="PTHR33420:SF3">
    <property type="entry name" value="FIMBRIAL SUBUNIT ELFA"/>
    <property type="match status" value="1"/>
</dbReference>
<keyword evidence="1 2" id="KW-0732">Signal</keyword>
<dbReference type="InterPro" id="IPR000259">
    <property type="entry name" value="Adhesion_dom_fimbrial"/>
</dbReference>
<dbReference type="RefSeq" id="WP_266122623.1">
    <property type="nucleotide sequence ID" value="NZ_JAJHNU010000001.1"/>
</dbReference>
<dbReference type="SUPFAM" id="SSF49401">
    <property type="entry name" value="Bacterial adhesins"/>
    <property type="match status" value="1"/>
</dbReference>
<feature type="domain" description="Fimbrial-type adhesion" evidence="3">
    <location>
        <begin position="29"/>
        <end position="184"/>
    </location>
</feature>
<accession>A0ABT8EFI8</accession>
<evidence type="ECO:0000313" key="4">
    <source>
        <dbReference type="EMBL" id="MDN4120041.1"/>
    </source>
</evidence>
<organism evidence="4 5">
    <name type="scientific">Alcaligenes endophyticus</name>
    <dbReference type="NCBI Taxonomy" id="1929088"/>
    <lineage>
        <taxon>Bacteria</taxon>
        <taxon>Pseudomonadati</taxon>
        <taxon>Pseudomonadota</taxon>
        <taxon>Betaproteobacteria</taxon>
        <taxon>Burkholderiales</taxon>
        <taxon>Alcaligenaceae</taxon>
        <taxon>Alcaligenes</taxon>
    </lineage>
</organism>
<sequence length="185" mass="18885">MKKYALNIAVASALALPFGLANASTGTIDFVGEVTDETCSLGADSIQITVPMGSYAAHHISGIPNTEARQFAINLTGCDASLALNTAEFTFSGTLAAAGNANLLALDLDGSNAATNLGIAISGTNGDFTTNLISFDGSPNAFLDTPLVDGTNTIRLYAFYKRIDGAQPVTSGSANATATFTVSYS</sequence>
<name>A0ABT8EFI8_9BURK</name>
<evidence type="ECO:0000313" key="5">
    <source>
        <dbReference type="Proteomes" id="UP001168613"/>
    </source>
</evidence>
<keyword evidence="5" id="KW-1185">Reference proteome</keyword>
<dbReference type="InterPro" id="IPR050263">
    <property type="entry name" value="Bact_Fimbrial_Adh_Pro"/>
</dbReference>
<feature type="chain" id="PRO_5046744485" evidence="2">
    <location>
        <begin position="24"/>
        <end position="185"/>
    </location>
</feature>
<feature type="signal peptide" evidence="2">
    <location>
        <begin position="1"/>
        <end position="23"/>
    </location>
</feature>
<dbReference type="Pfam" id="PF00419">
    <property type="entry name" value="Fimbrial"/>
    <property type="match status" value="1"/>
</dbReference>
<evidence type="ECO:0000256" key="2">
    <source>
        <dbReference type="SAM" id="SignalP"/>
    </source>
</evidence>
<evidence type="ECO:0000256" key="1">
    <source>
        <dbReference type="ARBA" id="ARBA00022729"/>
    </source>
</evidence>
<dbReference type="Gene3D" id="2.60.40.1090">
    <property type="entry name" value="Fimbrial-type adhesion domain"/>
    <property type="match status" value="1"/>
</dbReference>
<gene>
    <name evidence="4" type="ORF">LMS43_01935</name>
</gene>
<dbReference type="InterPro" id="IPR008966">
    <property type="entry name" value="Adhesion_dom_sf"/>
</dbReference>
<evidence type="ECO:0000259" key="3">
    <source>
        <dbReference type="Pfam" id="PF00419"/>
    </source>
</evidence>